<evidence type="ECO:0000256" key="2">
    <source>
        <dbReference type="ARBA" id="ARBA00007998"/>
    </source>
</evidence>
<protein>
    <submittedName>
        <fullName evidence="9">Spore germination protein KB</fullName>
    </submittedName>
</protein>
<evidence type="ECO:0000256" key="1">
    <source>
        <dbReference type="ARBA" id="ARBA00004141"/>
    </source>
</evidence>
<feature type="transmembrane region" description="Helical" evidence="8">
    <location>
        <begin position="270"/>
        <end position="292"/>
    </location>
</feature>
<dbReference type="Gene3D" id="1.20.1740.10">
    <property type="entry name" value="Amino acid/polyamine transporter I"/>
    <property type="match status" value="1"/>
</dbReference>
<evidence type="ECO:0000256" key="4">
    <source>
        <dbReference type="ARBA" id="ARBA00022544"/>
    </source>
</evidence>
<keyword evidence="3" id="KW-0813">Transport</keyword>
<feature type="transmembrane region" description="Helical" evidence="8">
    <location>
        <begin position="72"/>
        <end position="93"/>
    </location>
</feature>
<comment type="caution">
    <text evidence="9">The sequence shown here is derived from an EMBL/GenBank/DDBJ whole genome shotgun (WGS) entry which is preliminary data.</text>
</comment>
<feature type="transmembrane region" description="Helical" evidence="8">
    <location>
        <begin position="335"/>
        <end position="353"/>
    </location>
</feature>
<gene>
    <name evidence="9" type="ORF">J2Z22_004228</name>
</gene>
<sequence length="367" mass="40573">MKGKIGNLEAVLLIFSTIFPTAILALPVIIGKYTEQDSLIALLLSGVAGMGIAWLVGTVVKISNGRPFLEWVSREISPVFATVIGILLLQYYLDLMASILRQYINFIKDNVLLYTPTVVMAVVAMLVILYMTGRGIKPISQINSMVSLLLLLILPLYIAGLSKNINLHRLLPLLDHSAAALTLASLSPVGWMSEVAILFFIAPYLKSPNKAASIGVAGVGLVAVIVSLDLLMTLVVLGPQALKNITYPIFATIGTIQLGRYLENADILFISYWIMCVYLKLAIITFAALQCLKQTFRIQNDEPYAAALLLVALTECLYTWENPKKFSLYNEQGRILTFVLLNVLLPLGVLLWMRIKRPDAQRKEYKT</sequence>
<evidence type="ECO:0000313" key="10">
    <source>
        <dbReference type="Proteomes" id="UP001248709"/>
    </source>
</evidence>
<name>A0ABU3HCU3_9BACL</name>
<comment type="similarity">
    <text evidence="2">Belongs to the amino acid-polyamine-organocation (APC) superfamily. Spore germination protein (SGP) (TC 2.A.3.9) family.</text>
</comment>
<dbReference type="Proteomes" id="UP001248709">
    <property type="component" value="Unassembled WGS sequence"/>
</dbReference>
<evidence type="ECO:0000256" key="8">
    <source>
        <dbReference type="SAM" id="Phobius"/>
    </source>
</evidence>
<feature type="transmembrane region" description="Helical" evidence="8">
    <location>
        <begin position="304"/>
        <end position="320"/>
    </location>
</feature>
<reference evidence="9 10" key="1">
    <citation type="submission" date="2023-07" db="EMBL/GenBank/DDBJ databases">
        <title>Genomic Encyclopedia of Type Strains, Phase IV (KMG-IV): sequencing the most valuable type-strain genomes for metagenomic binning, comparative biology and taxonomic classification.</title>
        <authorList>
            <person name="Goeker M."/>
        </authorList>
    </citation>
    <scope>NUCLEOTIDE SEQUENCE [LARGE SCALE GENOMIC DNA]</scope>
    <source>
        <strain evidence="9 10">T98</strain>
    </source>
</reference>
<evidence type="ECO:0000256" key="3">
    <source>
        <dbReference type="ARBA" id="ARBA00022448"/>
    </source>
</evidence>
<dbReference type="PANTHER" id="PTHR34975">
    <property type="entry name" value="SPORE GERMINATION PROTEIN A2"/>
    <property type="match status" value="1"/>
</dbReference>
<keyword evidence="4" id="KW-0309">Germination</keyword>
<feature type="transmembrane region" description="Helical" evidence="8">
    <location>
        <begin position="39"/>
        <end position="60"/>
    </location>
</feature>
<dbReference type="PANTHER" id="PTHR34975:SF2">
    <property type="entry name" value="SPORE GERMINATION PROTEIN A2"/>
    <property type="match status" value="1"/>
</dbReference>
<accession>A0ABU3HCU3</accession>
<dbReference type="InterPro" id="IPR004761">
    <property type="entry name" value="Spore_GerAB"/>
</dbReference>
<dbReference type="EMBL" id="JAUSUY010000024">
    <property type="protein sequence ID" value="MDT3428635.1"/>
    <property type="molecule type" value="Genomic_DNA"/>
</dbReference>
<feature type="transmembrane region" description="Helical" evidence="8">
    <location>
        <begin position="179"/>
        <end position="202"/>
    </location>
</feature>
<feature type="transmembrane region" description="Helical" evidence="8">
    <location>
        <begin position="113"/>
        <end position="130"/>
    </location>
</feature>
<evidence type="ECO:0000313" key="9">
    <source>
        <dbReference type="EMBL" id="MDT3428635.1"/>
    </source>
</evidence>
<evidence type="ECO:0000256" key="6">
    <source>
        <dbReference type="ARBA" id="ARBA00022989"/>
    </source>
</evidence>
<comment type="subcellular location">
    <subcellularLocation>
        <location evidence="1">Membrane</location>
        <topology evidence="1">Multi-pass membrane protein</topology>
    </subcellularLocation>
</comment>
<keyword evidence="10" id="KW-1185">Reference proteome</keyword>
<keyword evidence="5 8" id="KW-0812">Transmembrane</keyword>
<dbReference type="RefSeq" id="WP_025698273.1">
    <property type="nucleotide sequence ID" value="NZ_JAUSUY010000024.1"/>
</dbReference>
<keyword evidence="6 8" id="KW-1133">Transmembrane helix</keyword>
<feature type="transmembrane region" description="Helical" evidence="8">
    <location>
        <begin position="214"/>
        <end position="237"/>
    </location>
</feature>
<proteinExistence type="inferred from homology"/>
<evidence type="ECO:0000256" key="7">
    <source>
        <dbReference type="ARBA" id="ARBA00023136"/>
    </source>
</evidence>
<feature type="transmembrane region" description="Helical" evidence="8">
    <location>
        <begin position="12"/>
        <end position="33"/>
    </location>
</feature>
<keyword evidence="7 8" id="KW-0472">Membrane</keyword>
<organism evidence="9 10">
    <name type="scientific">Paenibacillus forsythiae</name>
    <dbReference type="NCBI Taxonomy" id="365616"/>
    <lineage>
        <taxon>Bacteria</taxon>
        <taxon>Bacillati</taxon>
        <taxon>Bacillota</taxon>
        <taxon>Bacilli</taxon>
        <taxon>Bacillales</taxon>
        <taxon>Paenibacillaceae</taxon>
        <taxon>Paenibacillus</taxon>
    </lineage>
</organism>
<feature type="transmembrane region" description="Helical" evidence="8">
    <location>
        <begin position="142"/>
        <end position="159"/>
    </location>
</feature>
<evidence type="ECO:0000256" key="5">
    <source>
        <dbReference type="ARBA" id="ARBA00022692"/>
    </source>
</evidence>
<dbReference type="Pfam" id="PF03845">
    <property type="entry name" value="Spore_permease"/>
    <property type="match status" value="1"/>
</dbReference>
<dbReference type="NCBIfam" id="TIGR00912">
    <property type="entry name" value="2A0309"/>
    <property type="match status" value="1"/>
</dbReference>